<reference evidence="1 2" key="2">
    <citation type="submission" date="2016-12" db="EMBL/GenBank/DDBJ databases">
        <title>Draft Genome Sequence of Cystobacter ferrugineus Strain Cbfe23.</title>
        <authorList>
            <person name="Akbar S."/>
            <person name="Dowd S.E."/>
            <person name="Stevens D.C."/>
        </authorList>
    </citation>
    <scope>NUCLEOTIDE SEQUENCE [LARGE SCALE GENOMIC DNA]</scope>
    <source>
        <strain evidence="1 2">Cbfe23</strain>
    </source>
</reference>
<dbReference type="Proteomes" id="UP000182229">
    <property type="component" value="Unassembled WGS sequence"/>
</dbReference>
<gene>
    <name evidence="1" type="ORF">BON30_25590</name>
</gene>
<protein>
    <submittedName>
        <fullName evidence="1">Uncharacterized protein</fullName>
    </submittedName>
</protein>
<organism evidence="1 2">
    <name type="scientific">Cystobacter ferrugineus</name>
    <dbReference type="NCBI Taxonomy" id="83449"/>
    <lineage>
        <taxon>Bacteria</taxon>
        <taxon>Pseudomonadati</taxon>
        <taxon>Myxococcota</taxon>
        <taxon>Myxococcia</taxon>
        <taxon>Myxococcales</taxon>
        <taxon>Cystobacterineae</taxon>
        <taxon>Archangiaceae</taxon>
        <taxon>Cystobacter</taxon>
    </lineage>
</organism>
<evidence type="ECO:0000313" key="1">
    <source>
        <dbReference type="EMBL" id="OJH37578.1"/>
    </source>
</evidence>
<dbReference type="AlphaFoldDB" id="A0A1L9B5P8"/>
<accession>A0A1L9B5P8</accession>
<comment type="caution">
    <text evidence="1">The sequence shown here is derived from an EMBL/GenBank/DDBJ whole genome shotgun (WGS) entry which is preliminary data.</text>
</comment>
<sequence>MDGVRDVLGVEQRGLSLDQRRALGLRAAQRIADAFANLVTETILESCHDTLADRIRDALLERLAKPLLLLGGKLFIAHEDPPDVVEVASQLVALAARMDRGIPWSQMTPWGSFTVVRMTARRRVHLDVRSERPGASPRAT</sequence>
<proteinExistence type="predicted"/>
<evidence type="ECO:0000313" key="2">
    <source>
        <dbReference type="Proteomes" id="UP000182229"/>
    </source>
</evidence>
<reference evidence="2" key="1">
    <citation type="submission" date="2016-11" db="EMBL/GenBank/DDBJ databases">
        <authorList>
            <person name="Shukria A."/>
            <person name="Stevens D.C."/>
        </authorList>
    </citation>
    <scope>NUCLEOTIDE SEQUENCE [LARGE SCALE GENOMIC DNA]</scope>
    <source>
        <strain evidence="2">Cbfe23</strain>
    </source>
</reference>
<dbReference type="EMBL" id="MPIN01000007">
    <property type="protein sequence ID" value="OJH37578.1"/>
    <property type="molecule type" value="Genomic_DNA"/>
</dbReference>
<name>A0A1L9B5P8_9BACT</name>
<keyword evidence="2" id="KW-1185">Reference proteome</keyword>